<protein>
    <submittedName>
        <fullName evidence="2">Uncharacterized protein</fullName>
    </submittedName>
</protein>
<name>A0A1V2JHV2_PSEAZ</name>
<organism evidence="2 3">
    <name type="scientific">Pseudomonas azotoformans</name>
    <dbReference type="NCBI Taxonomy" id="47878"/>
    <lineage>
        <taxon>Bacteria</taxon>
        <taxon>Pseudomonadati</taxon>
        <taxon>Pseudomonadota</taxon>
        <taxon>Gammaproteobacteria</taxon>
        <taxon>Pseudomonadales</taxon>
        <taxon>Pseudomonadaceae</taxon>
        <taxon>Pseudomonas</taxon>
    </lineage>
</organism>
<evidence type="ECO:0000256" key="1">
    <source>
        <dbReference type="SAM" id="MobiDB-lite"/>
    </source>
</evidence>
<keyword evidence="3" id="KW-1185">Reference proteome</keyword>
<dbReference type="RefSeq" id="WP_071495766.1">
    <property type="nucleotide sequence ID" value="NZ_LT629702.1"/>
</dbReference>
<feature type="compositionally biased region" description="Basic and acidic residues" evidence="1">
    <location>
        <begin position="113"/>
        <end position="127"/>
    </location>
</feature>
<comment type="caution">
    <text evidence="2">The sequence shown here is derived from an EMBL/GenBank/DDBJ whole genome shotgun (WGS) entry which is preliminary data.</text>
</comment>
<dbReference type="OrthoDB" id="6827719at2"/>
<evidence type="ECO:0000313" key="3">
    <source>
        <dbReference type="Proteomes" id="UP000188559"/>
    </source>
</evidence>
<evidence type="ECO:0000313" key="2">
    <source>
        <dbReference type="EMBL" id="ONH44920.1"/>
    </source>
</evidence>
<feature type="region of interest" description="Disordered" evidence="1">
    <location>
        <begin position="113"/>
        <end position="133"/>
    </location>
</feature>
<dbReference type="GeneID" id="57373628"/>
<accession>A0A1V2JHV2</accession>
<dbReference type="EMBL" id="MNPV01000004">
    <property type="protein sequence ID" value="ONH44920.1"/>
    <property type="molecule type" value="Genomic_DNA"/>
</dbReference>
<feature type="region of interest" description="Disordered" evidence="1">
    <location>
        <begin position="538"/>
        <end position="567"/>
    </location>
</feature>
<dbReference type="AlphaFoldDB" id="A0A1V2JHV2"/>
<sequence>MTTLQNHDCHTVATLGGELAAFLSKTLGDVCERMTRTRAQISEIDALELRDGDAERDAALLKTRLRMEDSQRRYNAHKKEGYGLGWVLSPFDTREANSQFKKAEARHAAVTRDYDEPNAKAQRDSDIASHNQFVTDKRKEQAELKVKLQKLTHVHQELSGFLHEANEALAAACGQGWLAADFAIHLAGMDRAIRQGNVSLARGHLTQLVFQKRPDNALYTRLHNQALELRKHAYSAHYGVPVTGSFADIVDASVQLAAANMTADCASQLLGDLHSSDQWQLLTTLVASPQNLRIDVLWSIYWGMFRCQQKMADVLNRAVSTEDPLNGRFSQCVEDGLSEWASRHIPLFGYPVSQSYLGMLQLANTEEETRVGADIGVIIALNIGGLVCRKAVLLQAKRAKDWEADVGSKKGQLPKLSKLPRGGYYLFYHESPQLRLDSPVPTVSSAQALQQLILDANRNPNATKLKLDVRSTGWDWASFISFGLCDAASGIGEPFDTVDDAMRILGSGETGELPRHLLLLAIEDEPFTLELTKRLRNQYQRAEPQQDRSMSKTSKKDYGREGADFEL</sequence>
<feature type="compositionally biased region" description="Basic and acidic residues" evidence="1">
    <location>
        <begin position="544"/>
        <end position="567"/>
    </location>
</feature>
<reference evidence="2 3" key="1">
    <citation type="submission" date="2016-10" db="EMBL/GenBank/DDBJ databases">
        <title>Pseudomonas lactis sp. nov. and Pseudomonas paralactis sp. nov., isolated from bovine raw milk.</title>
        <authorList>
            <person name="Von Neubeck M."/>
            <person name="Huptas C."/>
            <person name="Glueck C."/>
            <person name="Krewinkel M."/>
            <person name="Stoeckel M."/>
            <person name="Stressler T."/>
            <person name="Fischer L."/>
            <person name="Hinrichs J."/>
            <person name="Scherer S."/>
            <person name="Wenning M."/>
        </authorList>
    </citation>
    <scope>NUCLEOTIDE SEQUENCE [LARGE SCALE GENOMIC DNA]</scope>
    <source>
        <strain evidence="2 3">DSM 18862</strain>
    </source>
</reference>
<gene>
    <name evidence="2" type="ORF">BLL37_16500</name>
</gene>
<proteinExistence type="predicted"/>
<dbReference type="Proteomes" id="UP000188559">
    <property type="component" value="Unassembled WGS sequence"/>
</dbReference>